<reference evidence="4" key="1">
    <citation type="submission" date="2020-08" db="EMBL/GenBank/DDBJ databases">
        <title>Genome sequencing and assembly of the red palm weevil Rhynchophorus ferrugineus.</title>
        <authorList>
            <person name="Dias G.B."/>
            <person name="Bergman C.M."/>
            <person name="Manee M."/>
        </authorList>
    </citation>
    <scope>NUCLEOTIDE SEQUENCE</scope>
    <source>
        <strain evidence="4">AA-2017</strain>
        <tissue evidence="4">Whole larva</tissue>
    </source>
</reference>
<dbReference type="PROSITE" id="PS51497">
    <property type="entry name" value="UMA"/>
    <property type="match status" value="1"/>
</dbReference>
<evidence type="ECO:0000259" key="2">
    <source>
        <dbReference type="PROSITE" id="PS50030"/>
    </source>
</evidence>
<dbReference type="GO" id="GO:0000813">
    <property type="term" value="C:ESCRT I complex"/>
    <property type="evidence" value="ECO:0007669"/>
    <property type="project" value="InterPro"/>
</dbReference>
<dbReference type="AlphaFoldDB" id="A0A834MEF0"/>
<comment type="caution">
    <text evidence="4">The sequence shown here is derived from an EMBL/GenBank/DDBJ whole genome shotgun (WGS) entry which is preliminary data.</text>
</comment>
<evidence type="ECO:0000313" key="4">
    <source>
        <dbReference type="EMBL" id="KAF7275174.1"/>
    </source>
</evidence>
<dbReference type="InterPro" id="IPR023340">
    <property type="entry name" value="UMA"/>
</dbReference>
<dbReference type="SUPFAM" id="SSF46934">
    <property type="entry name" value="UBA-like"/>
    <property type="match status" value="1"/>
</dbReference>
<dbReference type="PROSITE" id="PS50030">
    <property type="entry name" value="UBA"/>
    <property type="match status" value="1"/>
</dbReference>
<dbReference type="OrthoDB" id="2018023at2759"/>
<gene>
    <name evidence="4" type="ORF">GWI33_012112</name>
</gene>
<dbReference type="InterPro" id="IPR038870">
    <property type="entry name" value="UBAP1"/>
</dbReference>
<accession>A0A834MEF0</accession>
<dbReference type="InterPro" id="IPR042575">
    <property type="entry name" value="UBAP1_C"/>
</dbReference>
<protein>
    <recommendedName>
        <fullName evidence="6">Ubiquitin-associated protein 1</fullName>
    </recommendedName>
</protein>
<evidence type="ECO:0000256" key="1">
    <source>
        <dbReference type="SAM" id="Coils"/>
    </source>
</evidence>
<evidence type="ECO:0008006" key="6">
    <source>
        <dbReference type="Google" id="ProtNLM"/>
    </source>
</evidence>
<dbReference type="InterPro" id="IPR009060">
    <property type="entry name" value="UBA-like_sf"/>
</dbReference>
<keyword evidence="5" id="KW-1185">Reference proteome</keyword>
<dbReference type="PANTHER" id="PTHR15960:SF5">
    <property type="entry name" value="LD44032P"/>
    <property type="match status" value="1"/>
</dbReference>
<dbReference type="Proteomes" id="UP000625711">
    <property type="component" value="Unassembled WGS sequence"/>
</dbReference>
<name>A0A834MEF0_RHYFE</name>
<feature type="coiled-coil region" evidence="1">
    <location>
        <begin position="66"/>
        <end position="103"/>
    </location>
</feature>
<dbReference type="PANTHER" id="PTHR15960">
    <property type="entry name" value="LD44032P"/>
    <property type="match status" value="1"/>
</dbReference>
<dbReference type="GO" id="GO:0043130">
    <property type="term" value="F:ubiquitin binding"/>
    <property type="evidence" value="ECO:0007669"/>
    <property type="project" value="InterPro"/>
</dbReference>
<feature type="domain" description="UMA" evidence="3">
    <location>
        <begin position="6"/>
        <end position="55"/>
    </location>
</feature>
<keyword evidence="1" id="KW-0175">Coiled coil</keyword>
<feature type="domain" description="UBA" evidence="2">
    <location>
        <begin position="445"/>
        <end position="491"/>
    </location>
</feature>
<sequence>MANSYVDDIKVKISEKYKPPSKISLPMSYSQRVTLNKQIQDSRPTYDFHLEKMVVDKVQEWKVIRKNLIDERKKRLDQARLELEEKMKERAKESLEKEQAQSKLLDEPSRNIVSDIIPKHMENIQENVVTSNGILLPTPATNSLANVLKPVQIQNSSYSNLQTTQVKPFNLSDFESDTSSPFDNMELKSINDLEVLAQVLKNDSNYSNIYQNTNPNNPVKFSQADKCYNPQTSTTNSIGVYNRNDVLKSEQYGQTGQVMQDSNFGHLTNCYTQAAVSQIPPTYNHYTNIYNPQNTTYSTPNPTYNNFNQYMYQNPIQTGNQINLGPSSYAPSTSTVSQIDSQKTTCKSVPDLLKSLEKELENSRISESSSSAFEVESKEHLYRTNNVDFPARPKSTDAVYPKVKSKEAVSNPFEKLTSEQKQLCSGVSMMGFPLDRVARVCLILGNDQKKIVDHLLALSDLLDLGFSEKTASEALVKNDNDRDKALDLLIS</sequence>
<evidence type="ECO:0000259" key="3">
    <source>
        <dbReference type="PROSITE" id="PS51497"/>
    </source>
</evidence>
<organism evidence="4 5">
    <name type="scientific">Rhynchophorus ferrugineus</name>
    <name type="common">Red palm weevil</name>
    <name type="synonym">Curculio ferrugineus</name>
    <dbReference type="NCBI Taxonomy" id="354439"/>
    <lineage>
        <taxon>Eukaryota</taxon>
        <taxon>Metazoa</taxon>
        <taxon>Ecdysozoa</taxon>
        <taxon>Arthropoda</taxon>
        <taxon>Hexapoda</taxon>
        <taxon>Insecta</taxon>
        <taxon>Pterygota</taxon>
        <taxon>Neoptera</taxon>
        <taxon>Endopterygota</taxon>
        <taxon>Coleoptera</taxon>
        <taxon>Polyphaga</taxon>
        <taxon>Cucujiformia</taxon>
        <taxon>Curculionidae</taxon>
        <taxon>Dryophthorinae</taxon>
        <taxon>Rhynchophorus</taxon>
    </lineage>
</organism>
<proteinExistence type="predicted"/>
<dbReference type="GO" id="GO:0043162">
    <property type="term" value="P:ubiquitin-dependent protein catabolic process via the multivesicular body sorting pathway"/>
    <property type="evidence" value="ECO:0007669"/>
    <property type="project" value="InterPro"/>
</dbReference>
<dbReference type="Gene3D" id="1.20.120.1920">
    <property type="entry name" value="UBAP1 SOUBA domain"/>
    <property type="match status" value="1"/>
</dbReference>
<dbReference type="EMBL" id="JAACXV010011135">
    <property type="protein sequence ID" value="KAF7275174.1"/>
    <property type="molecule type" value="Genomic_DNA"/>
</dbReference>
<evidence type="ECO:0000313" key="5">
    <source>
        <dbReference type="Proteomes" id="UP000625711"/>
    </source>
</evidence>
<dbReference type="InterPro" id="IPR015940">
    <property type="entry name" value="UBA"/>
</dbReference>